<dbReference type="SUPFAM" id="SSF52799">
    <property type="entry name" value="(Phosphotyrosine protein) phosphatases II"/>
    <property type="match status" value="1"/>
</dbReference>
<evidence type="ECO:0000256" key="13">
    <source>
        <dbReference type="ARBA" id="ARBA00051722"/>
    </source>
</evidence>
<dbReference type="InterPro" id="IPR036116">
    <property type="entry name" value="FN3_sf"/>
</dbReference>
<keyword evidence="4 14" id="KW-0812">Transmembrane</keyword>
<keyword evidence="11" id="KW-0675">Receptor</keyword>
<feature type="domain" description="Tyrosine specific protein phosphatases" evidence="16">
    <location>
        <begin position="1549"/>
        <end position="1625"/>
    </location>
</feature>
<dbReference type="SMART" id="SM00404">
    <property type="entry name" value="PTPc_motif"/>
    <property type="match status" value="1"/>
</dbReference>
<dbReference type="InterPro" id="IPR007110">
    <property type="entry name" value="Ig-like_dom"/>
</dbReference>
<dbReference type="GO" id="GO:0004725">
    <property type="term" value="F:protein tyrosine phosphatase activity"/>
    <property type="evidence" value="ECO:0007669"/>
    <property type="project" value="UniProtKB-EC"/>
</dbReference>
<evidence type="ECO:0000259" key="15">
    <source>
        <dbReference type="PROSITE" id="PS50055"/>
    </source>
</evidence>
<comment type="similarity">
    <text evidence="2">Belongs to the protein-tyrosine phosphatase family. Receptor class 2A subfamily.</text>
</comment>
<dbReference type="Proteomes" id="UP000005408">
    <property type="component" value="Unassembled WGS sequence"/>
</dbReference>
<dbReference type="EC" id="3.1.3.48" evidence="3"/>
<keyword evidence="9 14" id="KW-1133">Transmembrane helix</keyword>
<dbReference type="GO" id="GO:0016020">
    <property type="term" value="C:membrane"/>
    <property type="evidence" value="ECO:0007669"/>
    <property type="project" value="UniProtKB-SubCell"/>
</dbReference>
<dbReference type="Gene3D" id="3.90.190.10">
    <property type="entry name" value="Protein tyrosine phosphatase superfamily"/>
    <property type="match status" value="1"/>
</dbReference>
<dbReference type="CDD" id="cd00063">
    <property type="entry name" value="FN3"/>
    <property type="match status" value="1"/>
</dbReference>
<keyword evidence="5" id="KW-0732">Signal</keyword>
<proteinExistence type="inferred from homology"/>
<dbReference type="PROSITE" id="PS50835">
    <property type="entry name" value="IG_LIKE"/>
    <property type="match status" value="3"/>
</dbReference>
<evidence type="ECO:0000256" key="11">
    <source>
        <dbReference type="ARBA" id="ARBA00023170"/>
    </source>
</evidence>
<evidence type="ECO:0000256" key="2">
    <source>
        <dbReference type="ARBA" id="ARBA00010504"/>
    </source>
</evidence>
<dbReference type="PROSITE" id="PS50853">
    <property type="entry name" value="FN3"/>
    <property type="match status" value="3"/>
</dbReference>
<dbReference type="SMART" id="SM00409">
    <property type="entry name" value="IG"/>
    <property type="match status" value="5"/>
</dbReference>
<dbReference type="InterPro" id="IPR003599">
    <property type="entry name" value="Ig_sub"/>
</dbReference>
<keyword evidence="7" id="KW-0378">Hydrolase</keyword>
<evidence type="ECO:0000256" key="7">
    <source>
        <dbReference type="ARBA" id="ARBA00022801"/>
    </source>
</evidence>
<dbReference type="Pfam" id="PF00102">
    <property type="entry name" value="Y_phosphatase"/>
    <property type="match status" value="1"/>
</dbReference>
<dbReference type="PANTHER" id="PTHR46957:SF3">
    <property type="entry name" value="CYTOKINE RECEPTOR"/>
    <property type="match status" value="1"/>
</dbReference>
<evidence type="ECO:0000256" key="12">
    <source>
        <dbReference type="ARBA" id="ARBA00023180"/>
    </source>
</evidence>
<feature type="domain" description="Ig-like" evidence="17">
    <location>
        <begin position="19"/>
        <end position="116"/>
    </location>
</feature>
<keyword evidence="20" id="KW-1185">Reference proteome</keyword>
<sequence>MSHTSYCAKYVNIYLFHLTDVLSVTLKANATSIVYGSSVVLTATITSAVPVDTVQWQKEQKNIDITHQKYTQSNVVPNEVTLTITNLLTNDGGSYRVQVNNSAGITSAWSVPVTLTLNGEKPTVVVTGTITERDTSVTIHCVASVSQGSPALTAVYWLLNGQDMDISNSVKYYGGIVSNPSLSIHNIASTDAGEYRCGATNLVGSRTSSLSVTLAAPSDVTILQQPVGPVYYDSSVIFFGSFTSSLLSARNIKWQKLKGSNLVDIDITGEKYTGSSVTGPSPKLVINSVQFIDKTTYGLVVSNGVGSNTSNNISLIIIGGYLTVTIGSNVTGRFGGSIAIGCTVTGPEVNKIQWIKYINNVQVNISIDGGKYTGGSLFTKALTIHNLTNDDAGQYQCAAYNAEGVYISANRATVQVISSTDAGEYRCGATNLVGSRTSSLSVTLAAPSDVTILQQPVGPVYYDSSVIFFGSFTSSLLSARNIKWQKLKGSNLVDIDITGEKYTGSSVTGPSPKLVINSVQFIDKTTYGLVVSNGVGSNTSNNISLIIIGGYLTVTIGSNVTGRFGGSIAIGCTVTGPEVNKIQWIKYINNVQCAAYNAEGVYISANRATVQVIYGQFHENCTSFNPCDLSKFLTCTHSKCLCVSTYYHKDQVCYPKIGLVPTIIFLNSTTSKFSVFWNNPPTHYQLVSGYEVKWGVASFSTNASGTLSRTVNQYTVSNNLIPGQLYRVNVISYITLTGPADSTLITSTDRTVRTVPSAPGPIEKSESNFAHNNLQIRWTAPVNTLVTRYEVTIDGTTYNTINSDALYQFTGKVFIPGKSYVISIVTITGTTDVKRSSEHTEWMKITPTKPDPPTNLQCPQNPLDVSLKISWTAPSEPNGNIVMYQINVSPRHLGQIYTSSNETHTNVEGLLPEQMYTFTVRSINDAVDNTSEPSQSLMCKTNVGVPQQPGQIIASVIQSSSLTLAWTLADPSPGNTTYTIYTHEGTDDIGTHFFMKKSTKVYDVISQVHPSSVVSIPILERPQGDPGRVLNLTIQKKGNDYISAYVSWSPPALKDHNGVLKSYLFSNNHTGTMKEEEIPVLLSQSTVEVKFPVIPEAVYFLKVILQNNESMTSQISWQIYEAPAGPPPVTDIEPLTTKPGEHKPTTNTITLDINTTYFKNNDNGKQVFFGVAVCAESKCSDIGQTTIATVWKVLPNWHKAKKEGFPLYRVTNDTFMDEVRQGDSRQKRSTLSVSTLNFMIGEDPACSYLNDDVYCNGPLQSGTSYNVIIFACTNGGCTYSQTDSPFLTIQQPIESTNYSLIIGSVVAVTLVVGFVVIGTILWRRNRRQHKERKDQASTYADLDLDERTKADQPYSLLEHGSRTVQSKSVPLNSFFDYVLGLLRNNQQNLTQEYHDLLQYTERGVSTVASSKDNVSKNRGNIIPYDHNRVKLCLPGTSDYIDASFLLDKFYILTSYPTARTFGNFWKMVWEQNVSTIVVITGQSDARESWYFPDNEGTVRTIESIDVELLAKLRSSESFTMRKIKMSKGKHSKVVNHFHVISLEMTDLPDQILALVNTITHNNVKNTGPQVVHGGCSGVDNSGVYIAVDHAVKSVVSGGNEIDVYGTARIVMKERMFSISSLEQYSAIYTCLQKYLQNSPACKNDATGAYEYLP</sequence>
<name>A0A8W8J6W0_MAGGI</name>
<dbReference type="PROSITE" id="PS50056">
    <property type="entry name" value="TYR_PHOSPHATASE_2"/>
    <property type="match status" value="1"/>
</dbReference>
<evidence type="ECO:0000259" key="17">
    <source>
        <dbReference type="PROSITE" id="PS50835"/>
    </source>
</evidence>
<evidence type="ECO:0000256" key="10">
    <source>
        <dbReference type="ARBA" id="ARBA00023136"/>
    </source>
</evidence>
<reference evidence="19" key="1">
    <citation type="submission" date="2022-08" db="UniProtKB">
        <authorList>
            <consortium name="EnsemblMetazoa"/>
        </authorList>
    </citation>
    <scope>IDENTIFICATION</scope>
    <source>
        <strain evidence="19">05x7-T-G4-1.051#20</strain>
    </source>
</reference>
<dbReference type="Pfam" id="PF13927">
    <property type="entry name" value="Ig_3"/>
    <property type="match status" value="1"/>
</dbReference>
<dbReference type="InterPro" id="IPR013783">
    <property type="entry name" value="Ig-like_fold"/>
</dbReference>
<dbReference type="InterPro" id="IPR003598">
    <property type="entry name" value="Ig_sub2"/>
</dbReference>
<keyword evidence="10 14" id="KW-0472">Membrane</keyword>
<dbReference type="InterPro" id="IPR013098">
    <property type="entry name" value="Ig_I-set"/>
</dbReference>
<keyword evidence="6" id="KW-0677">Repeat</keyword>
<evidence type="ECO:0000256" key="8">
    <source>
        <dbReference type="ARBA" id="ARBA00022912"/>
    </source>
</evidence>
<comment type="subcellular location">
    <subcellularLocation>
        <location evidence="1">Membrane</location>
        <topology evidence="1">Single-pass membrane protein</topology>
    </subcellularLocation>
</comment>
<accession>A0A8W8J6W0</accession>
<evidence type="ECO:0000313" key="20">
    <source>
        <dbReference type="Proteomes" id="UP000005408"/>
    </source>
</evidence>
<organism evidence="19 20">
    <name type="scientific">Magallana gigas</name>
    <name type="common">Pacific oyster</name>
    <name type="synonym">Crassostrea gigas</name>
    <dbReference type="NCBI Taxonomy" id="29159"/>
    <lineage>
        <taxon>Eukaryota</taxon>
        <taxon>Metazoa</taxon>
        <taxon>Spiralia</taxon>
        <taxon>Lophotrochozoa</taxon>
        <taxon>Mollusca</taxon>
        <taxon>Bivalvia</taxon>
        <taxon>Autobranchia</taxon>
        <taxon>Pteriomorphia</taxon>
        <taxon>Ostreida</taxon>
        <taxon>Ostreoidea</taxon>
        <taxon>Ostreidae</taxon>
        <taxon>Magallana</taxon>
    </lineage>
</organism>
<evidence type="ECO:0000256" key="14">
    <source>
        <dbReference type="SAM" id="Phobius"/>
    </source>
</evidence>
<dbReference type="Pfam" id="PF07679">
    <property type="entry name" value="I-set"/>
    <property type="match status" value="2"/>
</dbReference>
<protein>
    <recommendedName>
        <fullName evidence="3">protein-tyrosine-phosphatase</fullName>
        <ecNumber evidence="3">3.1.3.48</ecNumber>
    </recommendedName>
</protein>
<evidence type="ECO:0000313" key="19">
    <source>
        <dbReference type="EnsemblMetazoa" id="G17311.1:cds"/>
    </source>
</evidence>
<dbReference type="CDD" id="cd00096">
    <property type="entry name" value="Ig"/>
    <property type="match status" value="2"/>
</dbReference>
<dbReference type="PROSITE" id="PS50055">
    <property type="entry name" value="TYR_PHOSPHATASE_PTP"/>
    <property type="match status" value="1"/>
</dbReference>
<evidence type="ECO:0000256" key="9">
    <source>
        <dbReference type="ARBA" id="ARBA00022989"/>
    </source>
</evidence>
<dbReference type="SUPFAM" id="SSF48726">
    <property type="entry name" value="Immunoglobulin"/>
    <property type="match status" value="3"/>
</dbReference>
<feature type="domain" description="Ig-like" evidence="17">
    <location>
        <begin position="335"/>
        <end position="415"/>
    </location>
</feature>
<evidence type="ECO:0000259" key="18">
    <source>
        <dbReference type="PROSITE" id="PS50853"/>
    </source>
</evidence>
<evidence type="ECO:0000256" key="5">
    <source>
        <dbReference type="ARBA" id="ARBA00022729"/>
    </source>
</evidence>
<dbReference type="InterPro" id="IPR036179">
    <property type="entry name" value="Ig-like_dom_sf"/>
</dbReference>
<dbReference type="InterPro" id="IPR003595">
    <property type="entry name" value="Tyr_Pase_cat"/>
</dbReference>
<dbReference type="EnsemblMetazoa" id="G17311.1">
    <property type="protein sequence ID" value="G17311.1:cds"/>
    <property type="gene ID" value="G17311"/>
</dbReference>
<evidence type="ECO:0000259" key="16">
    <source>
        <dbReference type="PROSITE" id="PS50056"/>
    </source>
</evidence>
<feature type="domain" description="Fibronectin type-III" evidence="18">
    <location>
        <begin position="758"/>
        <end position="851"/>
    </location>
</feature>
<dbReference type="SMART" id="SM00060">
    <property type="entry name" value="FN3"/>
    <property type="match status" value="4"/>
</dbReference>
<dbReference type="Gene3D" id="2.60.40.10">
    <property type="entry name" value="Immunoglobulins"/>
    <property type="match status" value="5"/>
</dbReference>
<dbReference type="InterPro" id="IPR003961">
    <property type="entry name" value="FN3_dom"/>
</dbReference>
<dbReference type="PANTHER" id="PTHR46957">
    <property type="entry name" value="CYTOKINE RECEPTOR"/>
    <property type="match status" value="1"/>
</dbReference>
<dbReference type="Pfam" id="PF00041">
    <property type="entry name" value="fn3"/>
    <property type="match status" value="1"/>
</dbReference>
<evidence type="ECO:0000256" key="1">
    <source>
        <dbReference type="ARBA" id="ARBA00004167"/>
    </source>
</evidence>
<evidence type="ECO:0000256" key="3">
    <source>
        <dbReference type="ARBA" id="ARBA00013064"/>
    </source>
</evidence>
<dbReference type="SMART" id="SM00194">
    <property type="entry name" value="PTPc"/>
    <property type="match status" value="1"/>
</dbReference>
<evidence type="ECO:0000256" key="4">
    <source>
        <dbReference type="ARBA" id="ARBA00022692"/>
    </source>
</evidence>
<keyword evidence="12" id="KW-0325">Glycoprotein</keyword>
<dbReference type="InterPro" id="IPR000242">
    <property type="entry name" value="PTP_cat"/>
</dbReference>
<dbReference type="InterPro" id="IPR050713">
    <property type="entry name" value="RTP_Phos/Ushers"/>
</dbReference>
<dbReference type="InterPro" id="IPR029021">
    <property type="entry name" value="Prot-tyrosine_phosphatase-like"/>
</dbReference>
<dbReference type="InterPro" id="IPR000387">
    <property type="entry name" value="Tyr_Pase_dom"/>
</dbReference>
<feature type="domain" description="Ig-like" evidence="17">
    <location>
        <begin position="122"/>
        <end position="213"/>
    </location>
</feature>
<dbReference type="SUPFAM" id="SSF49265">
    <property type="entry name" value="Fibronectin type III"/>
    <property type="match status" value="4"/>
</dbReference>
<dbReference type="PRINTS" id="PR00700">
    <property type="entry name" value="PRTYPHPHTASE"/>
</dbReference>
<evidence type="ECO:0000256" key="6">
    <source>
        <dbReference type="ARBA" id="ARBA00022737"/>
    </source>
</evidence>
<feature type="domain" description="Fibronectin type-III" evidence="18">
    <location>
        <begin position="660"/>
        <end position="757"/>
    </location>
</feature>
<keyword evidence="8" id="KW-0904">Protein phosphatase</keyword>
<dbReference type="SMART" id="SM00408">
    <property type="entry name" value="IGc2"/>
    <property type="match status" value="3"/>
</dbReference>
<comment type="catalytic activity">
    <reaction evidence="13">
        <text>O-phospho-L-tyrosyl-[protein] + H2O = L-tyrosyl-[protein] + phosphate</text>
        <dbReference type="Rhea" id="RHEA:10684"/>
        <dbReference type="Rhea" id="RHEA-COMP:10136"/>
        <dbReference type="Rhea" id="RHEA-COMP:20101"/>
        <dbReference type="ChEBI" id="CHEBI:15377"/>
        <dbReference type="ChEBI" id="CHEBI:43474"/>
        <dbReference type="ChEBI" id="CHEBI:46858"/>
        <dbReference type="ChEBI" id="CHEBI:61978"/>
        <dbReference type="EC" id="3.1.3.48"/>
    </reaction>
</comment>
<feature type="domain" description="Tyrosine-protein phosphatase" evidence="15">
    <location>
        <begin position="1389"/>
        <end position="1634"/>
    </location>
</feature>
<feature type="transmembrane region" description="Helical" evidence="14">
    <location>
        <begin position="1298"/>
        <end position="1322"/>
    </location>
</feature>
<feature type="domain" description="Fibronectin type-III" evidence="18">
    <location>
        <begin position="852"/>
        <end position="944"/>
    </location>
</feature>